<dbReference type="STRING" id="246409.I1CTM4"/>
<evidence type="ECO:0000313" key="1">
    <source>
        <dbReference type="EMBL" id="EIE91804.1"/>
    </source>
</evidence>
<accession>I1CTM4</accession>
<dbReference type="GeneID" id="93623480"/>
<dbReference type="RefSeq" id="XP_067527200.1">
    <property type="nucleotide sequence ID" value="XM_067671099.1"/>
</dbReference>
<dbReference type="EMBL" id="CH476751">
    <property type="protein sequence ID" value="EIE91804.1"/>
    <property type="molecule type" value="Genomic_DNA"/>
</dbReference>
<keyword evidence="2" id="KW-1185">Reference proteome</keyword>
<gene>
    <name evidence="1" type="ORF">RO3G_16515</name>
</gene>
<sequence length="87" mass="10206">MSMHFFYADDQGHVVDEHRVKPMELSVDEEPFAIETISSRTHFLQNKLSKPTLHSAGDERNHVDVYMICSKELYHESHWVHKASVRL</sequence>
<organism evidence="1 2">
    <name type="scientific">Rhizopus delemar (strain RA 99-880 / ATCC MYA-4621 / FGSC 9543 / NRRL 43880)</name>
    <name type="common">Mucormycosis agent</name>
    <name type="synonym">Rhizopus arrhizus var. delemar</name>
    <dbReference type="NCBI Taxonomy" id="246409"/>
    <lineage>
        <taxon>Eukaryota</taxon>
        <taxon>Fungi</taxon>
        <taxon>Fungi incertae sedis</taxon>
        <taxon>Mucoromycota</taxon>
        <taxon>Mucoromycotina</taxon>
        <taxon>Mucoromycetes</taxon>
        <taxon>Mucorales</taxon>
        <taxon>Mucorineae</taxon>
        <taxon>Rhizopodaceae</taxon>
        <taxon>Rhizopus</taxon>
    </lineage>
</organism>
<reference evidence="1 2" key="1">
    <citation type="journal article" date="2009" name="PLoS Genet.">
        <title>Genomic analysis of the basal lineage fungus Rhizopus oryzae reveals a whole-genome duplication.</title>
        <authorList>
            <person name="Ma L.-J."/>
            <person name="Ibrahim A.S."/>
            <person name="Skory C."/>
            <person name="Grabherr M.G."/>
            <person name="Burger G."/>
            <person name="Butler M."/>
            <person name="Elias M."/>
            <person name="Idnurm A."/>
            <person name="Lang B.F."/>
            <person name="Sone T."/>
            <person name="Abe A."/>
            <person name="Calvo S.E."/>
            <person name="Corrochano L.M."/>
            <person name="Engels R."/>
            <person name="Fu J."/>
            <person name="Hansberg W."/>
            <person name="Kim J.-M."/>
            <person name="Kodira C.D."/>
            <person name="Koehrsen M.J."/>
            <person name="Liu B."/>
            <person name="Miranda-Saavedra D."/>
            <person name="O'Leary S."/>
            <person name="Ortiz-Castellanos L."/>
            <person name="Poulter R."/>
            <person name="Rodriguez-Romero J."/>
            <person name="Ruiz-Herrera J."/>
            <person name="Shen Y.-Q."/>
            <person name="Zeng Q."/>
            <person name="Galagan J."/>
            <person name="Birren B.W."/>
            <person name="Cuomo C.A."/>
            <person name="Wickes B.L."/>
        </authorList>
    </citation>
    <scope>NUCLEOTIDE SEQUENCE [LARGE SCALE GENOMIC DNA]</scope>
    <source>
        <strain evidence="2">RA 99-880 / ATCC MYA-4621 / FGSC 9543 / NRRL 43880</strain>
    </source>
</reference>
<dbReference type="Proteomes" id="UP000009138">
    <property type="component" value="Unassembled WGS sequence"/>
</dbReference>
<dbReference type="VEuPathDB" id="FungiDB:RO3G_16515"/>
<protein>
    <submittedName>
        <fullName evidence="1">Uncharacterized protein</fullName>
    </submittedName>
</protein>
<name>I1CTM4_RHIO9</name>
<dbReference type="AlphaFoldDB" id="I1CTM4"/>
<evidence type="ECO:0000313" key="2">
    <source>
        <dbReference type="Proteomes" id="UP000009138"/>
    </source>
</evidence>
<proteinExistence type="predicted"/>
<dbReference type="InParanoid" id="I1CTM4"/>